<proteinExistence type="predicted"/>
<gene>
    <name evidence="2" type="ORF">CVT24_001601</name>
</gene>
<dbReference type="SUPFAM" id="SSF52540">
    <property type="entry name" value="P-loop containing nucleoside triphosphate hydrolases"/>
    <property type="match status" value="2"/>
</dbReference>
<evidence type="ECO:0000313" key="3">
    <source>
        <dbReference type="Proteomes" id="UP000284842"/>
    </source>
</evidence>
<dbReference type="STRING" id="181874.A0A409YFD5"/>
<dbReference type="PROSITE" id="PS51257">
    <property type="entry name" value="PROKAR_LIPOPROTEIN"/>
    <property type="match status" value="1"/>
</dbReference>
<dbReference type="InParanoid" id="A0A409YFD5"/>
<dbReference type="GO" id="GO:0005525">
    <property type="term" value="F:GTP binding"/>
    <property type="evidence" value="ECO:0007669"/>
    <property type="project" value="InterPro"/>
</dbReference>
<dbReference type="InterPro" id="IPR006073">
    <property type="entry name" value="GTP-bd"/>
</dbReference>
<keyword evidence="3" id="KW-1185">Reference proteome</keyword>
<dbReference type="AlphaFoldDB" id="A0A409YFD5"/>
<dbReference type="Proteomes" id="UP000284842">
    <property type="component" value="Unassembled WGS sequence"/>
</dbReference>
<dbReference type="Pfam" id="PF01926">
    <property type="entry name" value="MMR_HSR1"/>
    <property type="match status" value="1"/>
</dbReference>
<dbReference type="Gene3D" id="3.40.50.300">
    <property type="entry name" value="P-loop containing nucleotide triphosphate hydrolases"/>
    <property type="match status" value="1"/>
</dbReference>
<evidence type="ECO:0000313" key="2">
    <source>
        <dbReference type="EMBL" id="PPR01727.1"/>
    </source>
</evidence>
<sequence>MPRLLQTGDVSIKPFKDTLPDESYIILLLGVTGCGKSSFIEALAGPGQKLGISGGTLHSVTQKVAVFQMINIGYEWSYEDIRPVYVVDTPGFSDNRQSDAKTVRKIQAWVEKNSRIDLVFYFCRITDKRITRSTQGPIQIIKSLGMWYDGLTIVTTMWDTVPMQNHEAQAHAASNFAQLHDIWKDEVENGARFVKFLNNQLSAISILTFREAWRHCVSNFGNNPATALLIFEELLQRIQKAHGYRQFLQEDRSQILTDPNRALFYILTCSLREIDRQLASHVDQLLAFRHTPQGFDGDVNIQSIAYQCVLDMTSSSKEFMDQVGNELFSYRHPRRSRDSYLYCIFKAAKEEFSKAYNIGREFALCN</sequence>
<reference evidence="2 3" key="1">
    <citation type="journal article" date="2018" name="Evol. Lett.">
        <title>Horizontal gene cluster transfer increased hallucinogenic mushroom diversity.</title>
        <authorList>
            <person name="Reynolds H.T."/>
            <person name="Vijayakumar V."/>
            <person name="Gluck-Thaler E."/>
            <person name="Korotkin H.B."/>
            <person name="Matheny P.B."/>
            <person name="Slot J.C."/>
        </authorList>
    </citation>
    <scope>NUCLEOTIDE SEQUENCE [LARGE SCALE GENOMIC DNA]</scope>
    <source>
        <strain evidence="2 3">2629</strain>
    </source>
</reference>
<name>A0A409YFD5_9AGAR</name>
<accession>A0A409YFD5</accession>
<evidence type="ECO:0000259" key="1">
    <source>
        <dbReference type="Pfam" id="PF01926"/>
    </source>
</evidence>
<dbReference type="OrthoDB" id="3247308at2759"/>
<protein>
    <recommendedName>
        <fullName evidence="1">G domain-containing protein</fullName>
    </recommendedName>
</protein>
<organism evidence="2 3">
    <name type="scientific">Panaeolus cyanescens</name>
    <dbReference type="NCBI Taxonomy" id="181874"/>
    <lineage>
        <taxon>Eukaryota</taxon>
        <taxon>Fungi</taxon>
        <taxon>Dikarya</taxon>
        <taxon>Basidiomycota</taxon>
        <taxon>Agaricomycotina</taxon>
        <taxon>Agaricomycetes</taxon>
        <taxon>Agaricomycetidae</taxon>
        <taxon>Agaricales</taxon>
        <taxon>Agaricineae</taxon>
        <taxon>Galeropsidaceae</taxon>
        <taxon>Panaeolus</taxon>
    </lineage>
</organism>
<feature type="domain" description="G" evidence="1">
    <location>
        <begin position="26"/>
        <end position="126"/>
    </location>
</feature>
<dbReference type="CDD" id="cd00882">
    <property type="entry name" value="Ras_like_GTPase"/>
    <property type="match status" value="1"/>
</dbReference>
<dbReference type="EMBL" id="NHTK01001221">
    <property type="protein sequence ID" value="PPR01727.1"/>
    <property type="molecule type" value="Genomic_DNA"/>
</dbReference>
<dbReference type="InterPro" id="IPR027417">
    <property type="entry name" value="P-loop_NTPase"/>
</dbReference>
<comment type="caution">
    <text evidence="2">The sequence shown here is derived from an EMBL/GenBank/DDBJ whole genome shotgun (WGS) entry which is preliminary data.</text>
</comment>